<proteinExistence type="predicted"/>
<organism evidence="1 2">
    <name type="scientific">Mucor plumbeus</name>
    <dbReference type="NCBI Taxonomy" id="97098"/>
    <lineage>
        <taxon>Eukaryota</taxon>
        <taxon>Fungi</taxon>
        <taxon>Fungi incertae sedis</taxon>
        <taxon>Mucoromycota</taxon>
        <taxon>Mucoromycotina</taxon>
        <taxon>Mucoromycetes</taxon>
        <taxon>Mucorales</taxon>
        <taxon>Mucorineae</taxon>
        <taxon>Mucoraceae</taxon>
        <taxon>Mucor</taxon>
    </lineage>
</organism>
<name>A0A8H7VCR2_9FUNG</name>
<accession>A0A8H7VCR2</accession>
<dbReference type="Gene3D" id="3.40.50.1110">
    <property type="entry name" value="SGNH hydrolase"/>
    <property type="match status" value="1"/>
</dbReference>
<dbReference type="AlphaFoldDB" id="A0A8H7VCR2"/>
<keyword evidence="2" id="KW-1185">Reference proteome</keyword>
<dbReference type="PANTHER" id="PTHR21325:SF31">
    <property type="entry name" value="GH22081P-RELATED"/>
    <property type="match status" value="1"/>
</dbReference>
<dbReference type="InterPro" id="IPR038885">
    <property type="entry name" value="PLB1"/>
</dbReference>
<dbReference type="SUPFAM" id="SSF52266">
    <property type="entry name" value="SGNH hydrolase"/>
    <property type="match status" value="1"/>
</dbReference>
<dbReference type="EMBL" id="JAEPRC010000005">
    <property type="protein sequence ID" value="KAG2215630.1"/>
    <property type="molecule type" value="Genomic_DNA"/>
</dbReference>
<evidence type="ECO:0000313" key="1">
    <source>
        <dbReference type="EMBL" id="KAG2215630.1"/>
    </source>
</evidence>
<dbReference type="Proteomes" id="UP000650833">
    <property type="component" value="Unassembled WGS sequence"/>
</dbReference>
<dbReference type="PANTHER" id="PTHR21325">
    <property type="entry name" value="PHOSPHOLIPASE B, PLB1"/>
    <property type="match status" value="1"/>
</dbReference>
<dbReference type="OrthoDB" id="10265800at2759"/>
<dbReference type="Pfam" id="PF00657">
    <property type="entry name" value="Lipase_GDSL"/>
    <property type="match status" value="1"/>
</dbReference>
<gene>
    <name evidence="1" type="ORF">INT46_006234</name>
</gene>
<reference evidence="1" key="1">
    <citation type="submission" date="2020-12" db="EMBL/GenBank/DDBJ databases">
        <title>Metabolic potential, ecology and presence of endohyphal bacteria is reflected in genomic diversity of Mucoromycotina.</title>
        <authorList>
            <person name="Muszewska A."/>
            <person name="Okrasinska A."/>
            <person name="Steczkiewicz K."/>
            <person name="Drgas O."/>
            <person name="Orlowska M."/>
            <person name="Perlinska-Lenart U."/>
            <person name="Aleksandrzak-Piekarczyk T."/>
            <person name="Szatraj K."/>
            <person name="Zielenkiewicz U."/>
            <person name="Pilsyk S."/>
            <person name="Malc E."/>
            <person name="Mieczkowski P."/>
            <person name="Kruszewska J.S."/>
            <person name="Biernat P."/>
            <person name="Pawlowska J."/>
        </authorList>
    </citation>
    <scope>NUCLEOTIDE SEQUENCE</scope>
    <source>
        <strain evidence="1">CBS 226.32</strain>
    </source>
</reference>
<protein>
    <submittedName>
        <fullName evidence="1">Uncharacterized protein</fullName>
    </submittedName>
</protein>
<dbReference type="GO" id="GO:0006644">
    <property type="term" value="P:phospholipid metabolic process"/>
    <property type="evidence" value="ECO:0007669"/>
    <property type="project" value="TreeGrafter"/>
</dbReference>
<sequence>MKFYSKLIGIIAAYGVTVWAFEALDINDCPQLPSRSRPTSVHDLRVDDIEVIAALGDSVSAGMLAKNINSSYVSMSDFIEYRGVSWSMGGDLDAPSIARYIKHFRPDLYGASVGQKPARLCPDTFFCLDSEHTPEIDVLNAAQSGATSKELPEQVDYLIKSIGKDTELANKWKMINVFIGFNDASISCLPGKNASEFKANVKGALEYLIENVDYAFINLIGIMHYNDLVYLTDTEPTYKRKFQDNSINLLDYECYCCTQPGAGTSFIGEHVSQYNQVLDSIAKEMSGTLISDLVAPIMGKLLKNIAVVYQPMNTLISTVPYNALSNVDGYHPNVIGYSYLSRELWNQMFLTQNEKAQSSSFDASTPLYCPTANDRLRTCKTIFKAPILRQSNSDNLQWWGVKTKDDAPARLEEHFGI</sequence>
<evidence type="ECO:0000313" key="2">
    <source>
        <dbReference type="Proteomes" id="UP000650833"/>
    </source>
</evidence>
<comment type="caution">
    <text evidence="1">The sequence shown here is derived from an EMBL/GenBank/DDBJ whole genome shotgun (WGS) entry which is preliminary data.</text>
</comment>
<dbReference type="InterPro" id="IPR036514">
    <property type="entry name" value="SGNH_hydro_sf"/>
</dbReference>
<dbReference type="InterPro" id="IPR001087">
    <property type="entry name" value="GDSL"/>
</dbReference>
<dbReference type="GO" id="GO:0004620">
    <property type="term" value="F:phospholipase activity"/>
    <property type="evidence" value="ECO:0007669"/>
    <property type="project" value="InterPro"/>
</dbReference>